<dbReference type="GeneID" id="5481918"/>
<dbReference type="RefSeq" id="XP_001585803.1">
    <property type="nucleotide sequence ID" value="XM_001585753.1"/>
</dbReference>
<evidence type="ECO:0000313" key="2">
    <source>
        <dbReference type="Proteomes" id="UP000001312"/>
    </source>
</evidence>
<dbReference type="AlphaFoldDB" id="A7F6U0"/>
<dbReference type="Proteomes" id="UP000001312">
    <property type="component" value="Unassembled WGS sequence"/>
</dbReference>
<keyword evidence="2" id="KW-1185">Reference proteome</keyword>
<sequence>MHAEIVIEYEYAQSLRGRAIEVLFVSLSNQERQTLSNGMEWINHAPVIYKPAWNSFYMRVCNEDHVAAVGLFSGLSANRNGGDMTPSPFIKI</sequence>
<organism evidence="1 2">
    <name type="scientific">Sclerotinia sclerotiorum (strain ATCC 18683 / 1980 / Ss-1)</name>
    <name type="common">White mold</name>
    <name type="synonym">Whetzelinia sclerotiorum</name>
    <dbReference type="NCBI Taxonomy" id="665079"/>
    <lineage>
        <taxon>Eukaryota</taxon>
        <taxon>Fungi</taxon>
        <taxon>Dikarya</taxon>
        <taxon>Ascomycota</taxon>
        <taxon>Pezizomycotina</taxon>
        <taxon>Leotiomycetes</taxon>
        <taxon>Helotiales</taxon>
        <taxon>Sclerotiniaceae</taxon>
        <taxon>Sclerotinia</taxon>
    </lineage>
</organism>
<accession>A7F6U0</accession>
<evidence type="ECO:0000313" key="1">
    <source>
        <dbReference type="EMBL" id="EDN98461.1"/>
    </source>
</evidence>
<protein>
    <submittedName>
        <fullName evidence="1">Uncharacterized protein</fullName>
    </submittedName>
</protein>
<dbReference type="EMBL" id="CH476644">
    <property type="protein sequence ID" value="EDN98461.1"/>
    <property type="molecule type" value="Genomic_DNA"/>
</dbReference>
<gene>
    <name evidence="1" type="ORF">SS1G_13320</name>
</gene>
<name>A7F6U0_SCLS1</name>
<dbReference type="KEGG" id="ssl:SS1G_13320"/>
<proteinExistence type="predicted"/>
<dbReference type="InParanoid" id="A7F6U0"/>
<reference evidence="2" key="1">
    <citation type="journal article" date="2011" name="PLoS Genet.">
        <title>Genomic analysis of the necrotrophic fungal pathogens Sclerotinia sclerotiorum and Botrytis cinerea.</title>
        <authorList>
            <person name="Amselem J."/>
            <person name="Cuomo C.A."/>
            <person name="van Kan J.A."/>
            <person name="Viaud M."/>
            <person name="Benito E.P."/>
            <person name="Couloux A."/>
            <person name="Coutinho P.M."/>
            <person name="de Vries R.P."/>
            <person name="Dyer P.S."/>
            <person name="Fillinger S."/>
            <person name="Fournier E."/>
            <person name="Gout L."/>
            <person name="Hahn M."/>
            <person name="Kohn L."/>
            <person name="Lapalu N."/>
            <person name="Plummer K.M."/>
            <person name="Pradier J.M."/>
            <person name="Quevillon E."/>
            <person name="Sharon A."/>
            <person name="Simon A."/>
            <person name="ten Have A."/>
            <person name="Tudzynski B."/>
            <person name="Tudzynski P."/>
            <person name="Wincker P."/>
            <person name="Andrew M."/>
            <person name="Anthouard V."/>
            <person name="Beever R.E."/>
            <person name="Beffa R."/>
            <person name="Benoit I."/>
            <person name="Bouzid O."/>
            <person name="Brault B."/>
            <person name="Chen Z."/>
            <person name="Choquer M."/>
            <person name="Collemare J."/>
            <person name="Cotton P."/>
            <person name="Danchin E.G."/>
            <person name="Da Silva C."/>
            <person name="Gautier A."/>
            <person name="Giraud C."/>
            <person name="Giraud T."/>
            <person name="Gonzalez C."/>
            <person name="Grossetete S."/>
            <person name="Guldener U."/>
            <person name="Henrissat B."/>
            <person name="Howlett B.J."/>
            <person name="Kodira C."/>
            <person name="Kretschmer M."/>
            <person name="Lappartient A."/>
            <person name="Leroch M."/>
            <person name="Levis C."/>
            <person name="Mauceli E."/>
            <person name="Neuveglise C."/>
            <person name="Oeser B."/>
            <person name="Pearson M."/>
            <person name="Poulain J."/>
            <person name="Poussereau N."/>
            <person name="Quesneville H."/>
            <person name="Rascle C."/>
            <person name="Schumacher J."/>
            <person name="Segurens B."/>
            <person name="Sexton A."/>
            <person name="Silva E."/>
            <person name="Sirven C."/>
            <person name="Soanes D.M."/>
            <person name="Talbot N.J."/>
            <person name="Templeton M."/>
            <person name="Yandava C."/>
            <person name="Yarden O."/>
            <person name="Zeng Q."/>
            <person name="Rollins J.A."/>
            <person name="Lebrun M.H."/>
            <person name="Dickman M."/>
        </authorList>
    </citation>
    <scope>NUCLEOTIDE SEQUENCE [LARGE SCALE GENOMIC DNA]</scope>
    <source>
        <strain evidence="2">ATCC 18683 / 1980 / Ss-1</strain>
    </source>
</reference>